<dbReference type="OrthoDB" id="3222453at2759"/>
<reference evidence="2 3" key="1">
    <citation type="journal article" date="2020" name="ISME J.">
        <title>Uncovering the hidden diversity of litter-decomposition mechanisms in mushroom-forming fungi.</title>
        <authorList>
            <person name="Floudas D."/>
            <person name="Bentzer J."/>
            <person name="Ahren D."/>
            <person name="Johansson T."/>
            <person name="Persson P."/>
            <person name="Tunlid A."/>
        </authorList>
    </citation>
    <scope>NUCLEOTIDE SEQUENCE [LARGE SCALE GENOMIC DNA]</scope>
    <source>
        <strain evidence="2 3">CBS 406.79</strain>
    </source>
</reference>
<organism evidence="2 3">
    <name type="scientific">Collybiopsis confluens</name>
    <dbReference type="NCBI Taxonomy" id="2823264"/>
    <lineage>
        <taxon>Eukaryota</taxon>
        <taxon>Fungi</taxon>
        <taxon>Dikarya</taxon>
        <taxon>Basidiomycota</taxon>
        <taxon>Agaricomycotina</taxon>
        <taxon>Agaricomycetes</taxon>
        <taxon>Agaricomycetidae</taxon>
        <taxon>Agaricales</taxon>
        <taxon>Marasmiineae</taxon>
        <taxon>Omphalotaceae</taxon>
        <taxon>Collybiopsis</taxon>
    </lineage>
</organism>
<feature type="compositionally biased region" description="Basic and acidic residues" evidence="1">
    <location>
        <begin position="670"/>
        <end position="680"/>
    </location>
</feature>
<gene>
    <name evidence="2" type="ORF">D9757_014646</name>
</gene>
<keyword evidence="3" id="KW-1185">Reference proteome</keyword>
<evidence type="ECO:0000313" key="2">
    <source>
        <dbReference type="EMBL" id="KAF5343735.1"/>
    </source>
</evidence>
<proteinExistence type="predicted"/>
<dbReference type="AlphaFoldDB" id="A0A8H5FNI4"/>
<sequence>MGAKGPQFFPDAHGFEIKGPTVFNSYLTPPSPQSTSQLTAISSSSLNTTHHYAECSKAKRFIESEVYASLLFLRGKGYPMWRPRSRNSRLPDIHKREGIQIGDLGFINDSGGFEYLFNICHSADHELNAGRVPQEFKPLLDIDLDDVADDAEEYEPGSHVASNPHRIHKSKIESERTQLQNVPNEVGAGFSFSSSTNKGAVLILPEGGKRVDHRQHSKFYNYAAEFARSWYQHINGPLARGIQNGSLYLVTGYDKARAWGVACFDDDSEDASANISMDFVPKPSTPGKAPKYWFPRCRGASTSSDSDDVFENQSGAVFLRGFKIAIRDLWLFPQAPEVTYISTLNADSLLPRHPSRTYLGPGSLISWKWPFLSSSAAHDHGPQEQEAIITSIPSRHQAYHPSDVINRWKLRNNDVDVVITHDNEWAPLILPDDEEMPEDEELITRMINFHLDQILLPHELNDMALASEEITSPSKLVIPEGPSTDFETAPMNEHQPEGSPPDLSRSLHYDLSTPRIEYRKIAKQPRSLFTHSISWPISPRQQLEAFSWPISPYQAIMRQEEEAYFDRADDGFSKSGKSILRYDTQVDTNKNKNHDRNKRRRRSSGPIRETAYPMSKYDIGHTDTEYYTTPRRTSAQDLKVRNWPLKRSPVFTDKVLNRTPTWNQRMGDNPGRRGDHDRCPQDMSTARTPASIGSYADAEVLNRTIWPQMTSFQEDGNGINDLSQDILPNPPASVGSDTEVPKWTQTWRSQHSQGSDNGIRTWLGQGQEQRNRLTANTYHIPTLAQLEDLTSESATELVTDDLQLRRITFENYLIPRNNEMHIHVHRRGIELGEITLKQKEDIRYGDVLESLYNLVSKQQWTRRHLSEEEFDGICRLTGHIREHTVVDPNQPLAIKWLLEGLNYVGGKVWILDLEDCVSPSPSPSV</sequence>
<protein>
    <submittedName>
        <fullName evidence="2">Uncharacterized protein</fullName>
    </submittedName>
</protein>
<accession>A0A8H5FNI4</accession>
<dbReference type="EMBL" id="JAACJN010000437">
    <property type="protein sequence ID" value="KAF5343735.1"/>
    <property type="molecule type" value="Genomic_DNA"/>
</dbReference>
<evidence type="ECO:0000313" key="3">
    <source>
        <dbReference type="Proteomes" id="UP000518752"/>
    </source>
</evidence>
<comment type="caution">
    <text evidence="2">The sequence shown here is derived from an EMBL/GenBank/DDBJ whole genome shotgun (WGS) entry which is preliminary data.</text>
</comment>
<name>A0A8H5FNI4_9AGAR</name>
<evidence type="ECO:0000256" key="1">
    <source>
        <dbReference type="SAM" id="MobiDB-lite"/>
    </source>
</evidence>
<dbReference type="Proteomes" id="UP000518752">
    <property type="component" value="Unassembled WGS sequence"/>
</dbReference>
<feature type="region of interest" description="Disordered" evidence="1">
    <location>
        <begin position="584"/>
        <end position="611"/>
    </location>
</feature>
<feature type="region of interest" description="Disordered" evidence="1">
    <location>
        <begin position="660"/>
        <end position="691"/>
    </location>
</feature>
<feature type="region of interest" description="Disordered" evidence="1">
    <location>
        <begin position="475"/>
        <end position="506"/>
    </location>
</feature>